<keyword evidence="2" id="KW-0677">Repeat</keyword>
<evidence type="ECO:0000313" key="5">
    <source>
        <dbReference type="Proteomes" id="UP000694390"/>
    </source>
</evidence>
<feature type="region of interest" description="Disordered" evidence="3">
    <location>
        <begin position="134"/>
        <end position="173"/>
    </location>
</feature>
<organism evidence="4 5">
    <name type="scientific">Gopherus evgoodei</name>
    <name type="common">Goodes thornscrub tortoise</name>
    <dbReference type="NCBI Taxonomy" id="1825980"/>
    <lineage>
        <taxon>Eukaryota</taxon>
        <taxon>Metazoa</taxon>
        <taxon>Chordata</taxon>
        <taxon>Craniata</taxon>
        <taxon>Vertebrata</taxon>
        <taxon>Euteleostomi</taxon>
        <taxon>Archelosauria</taxon>
        <taxon>Testudinata</taxon>
        <taxon>Testudines</taxon>
        <taxon>Cryptodira</taxon>
        <taxon>Durocryptodira</taxon>
        <taxon>Testudinoidea</taxon>
        <taxon>Testudinidae</taxon>
        <taxon>Gopherus</taxon>
    </lineage>
</organism>
<keyword evidence="5" id="KW-1185">Reference proteome</keyword>
<evidence type="ECO:0000256" key="3">
    <source>
        <dbReference type="SAM" id="MobiDB-lite"/>
    </source>
</evidence>
<proteinExistence type="predicted"/>
<evidence type="ECO:0000256" key="1">
    <source>
        <dbReference type="ARBA" id="ARBA00022574"/>
    </source>
</evidence>
<dbReference type="Ensembl" id="ENSGEVT00005019822.1">
    <property type="protein sequence ID" value="ENSGEVP00005018870.1"/>
    <property type="gene ID" value="ENSGEVG00005013345.1"/>
</dbReference>
<dbReference type="AlphaFoldDB" id="A0A8C4WQY8"/>
<dbReference type="GeneTree" id="ENSGT00950000182900"/>
<reference evidence="4" key="3">
    <citation type="submission" date="2025-09" db="UniProtKB">
        <authorList>
            <consortium name="Ensembl"/>
        </authorList>
    </citation>
    <scope>IDENTIFICATION</scope>
</reference>
<accession>A0A8C4WQY8</accession>
<evidence type="ECO:0000313" key="4">
    <source>
        <dbReference type="Ensembl" id="ENSGEVP00005018870.1"/>
    </source>
</evidence>
<keyword evidence="1" id="KW-0853">WD repeat</keyword>
<dbReference type="GO" id="GO:0005737">
    <property type="term" value="C:cytoplasm"/>
    <property type="evidence" value="ECO:0007669"/>
    <property type="project" value="TreeGrafter"/>
</dbReference>
<dbReference type="PANTHER" id="PTHR15574">
    <property type="entry name" value="WD REPEAT DOMAIN-CONTAINING FAMILY"/>
    <property type="match status" value="1"/>
</dbReference>
<gene>
    <name evidence="4" type="primary">DCAF8</name>
</gene>
<dbReference type="Proteomes" id="UP000694390">
    <property type="component" value="Chromosome 24"/>
</dbReference>
<reference evidence="4" key="2">
    <citation type="submission" date="2025-08" db="UniProtKB">
        <authorList>
            <consortium name="Ensembl"/>
        </authorList>
    </citation>
    <scope>IDENTIFICATION</scope>
</reference>
<sequence length="173" mass="19489">ASGRAKSRPGGSVPGCHLQYTVCWIDPCLVLCLTYPPSCLRWLSSEPALTARLFPLQVNCLEPHPHLPVLATSGLDHDVKIWAPTAEAPTELAGLKEVIKKNKRERDEDSLHHTDLFDSHMLWFLMHHLRQRRHHRRRREPGATDGDSDESPSSSDTSDDEEEGPDRVQCMPS</sequence>
<reference evidence="4" key="1">
    <citation type="submission" date="2019-06" db="EMBL/GenBank/DDBJ databases">
        <title>G10K-VGP Goodes thornscrub tortoise genome, primary haplotype.</title>
        <authorList>
            <person name="Murphy B."/>
            <person name="Edwards T."/>
            <person name="Rhie A."/>
            <person name="Koren S."/>
            <person name="Phillippy A."/>
            <person name="Fedrigo O."/>
            <person name="Haase B."/>
            <person name="Mountcastle J."/>
            <person name="Lewin H."/>
            <person name="Damas J."/>
            <person name="Howe K."/>
            <person name="Formenti G."/>
            <person name="Myers G."/>
            <person name="Durbin R."/>
            <person name="Jarvis E.D."/>
        </authorList>
    </citation>
    <scope>NUCLEOTIDE SEQUENCE [LARGE SCALE GENOMIC DNA]</scope>
</reference>
<evidence type="ECO:0000256" key="2">
    <source>
        <dbReference type="ARBA" id="ARBA00022737"/>
    </source>
</evidence>
<protein>
    <submittedName>
        <fullName evidence="4">Uncharacterized protein</fullName>
    </submittedName>
</protein>
<dbReference type="PANTHER" id="PTHR15574:SF21">
    <property type="entry name" value="DDB1- AND CUL4-ASSOCIATED FACTOR 8"/>
    <property type="match status" value="1"/>
</dbReference>
<name>A0A8C4WQY8_9SAUR</name>
<dbReference type="GO" id="GO:0080008">
    <property type="term" value="C:Cul4-RING E3 ubiquitin ligase complex"/>
    <property type="evidence" value="ECO:0007669"/>
    <property type="project" value="TreeGrafter"/>
</dbReference>
<dbReference type="InterPro" id="IPR045151">
    <property type="entry name" value="DCAF8"/>
</dbReference>